<name>A0A2B1CPE4_BACCE</name>
<proteinExistence type="predicted"/>
<comment type="caution">
    <text evidence="1">The sequence shown here is derived from an EMBL/GenBank/DDBJ whole genome shotgun (WGS) entry which is preliminary data.</text>
</comment>
<evidence type="ECO:0000313" key="2">
    <source>
        <dbReference type="Proteomes" id="UP000224076"/>
    </source>
</evidence>
<evidence type="ECO:0000313" key="1">
    <source>
        <dbReference type="EMBL" id="PFU39504.1"/>
    </source>
</evidence>
<dbReference type="RefSeq" id="WP_097830360.1">
    <property type="nucleotide sequence ID" value="NZ_NTUE01000092.1"/>
</dbReference>
<gene>
    <name evidence="1" type="ORF">COK86_22165</name>
</gene>
<dbReference type="AlphaFoldDB" id="A0A2B1CPE4"/>
<protein>
    <recommendedName>
        <fullName evidence="3">Group-specific protein</fullName>
    </recommendedName>
</protein>
<dbReference type="EMBL" id="NVDG01000038">
    <property type="protein sequence ID" value="PFU39504.1"/>
    <property type="molecule type" value="Genomic_DNA"/>
</dbReference>
<dbReference type="Proteomes" id="UP000224076">
    <property type="component" value="Unassembled WGS sequence"/>
</dbReference>
<sequence>MRYPNNLYVILFLIISTAIFVIIKADSPKIRARNLSFIMASLGVNLLTIPVALFIGGMATDSPYSTELDFWGGFFFIQGIPVLMLLVALIWWFIRKIKEKIDT</sequence>
<accession>A0A2B1CPE4</accession>
<evidence type="ECO:0008006" key="3">
    <source>
        <dbReference type="Google" id="ProtNLM"/>
    </source>
</evidence>
<organism evidence="1 2">
    <name type="scientific">Bacillus cereus</name>
    <dbReference type="NCBI Taxonomy" id="1396"/>
    <lineage>
        <taxon>Bacteria</taxon>
        <taxon>Bacillati</taxon>
        <taxon>Bacillota</taxon>
        <taxon>Bacilli</taxon>
        <taxon>Bacillales</taxon>
        <taxon>Bacillaceae</taxon>
        <taxon>Bacillus</taxon>
        <taxon>Bacillus cereus group</taxon>
    </lineage>
</organism>
<reference evidence="1 2" key="1">
    <citation type="submission" date="2017-09" db="EMBL/GenBank/DDBJ databases">
        <title>Large-scale bioinformatics analysis of Bacillus genomes uncovers conserved roles of natural products in bacterial physiology.</title>
        <authorList>
            <consortium name="Agbiome Team Llc"/>
            <person name="Bleich R.M."/>
            <person name="Grubbs K.J."/>
            <person name="Santa Maria K.C."/>
            <person name="Allen S.E."/>
            <person name="Farag S."/>
            <person name="Shank E.A."/>
            <person name="Bowers A."/>
        </authorList>
    </citation>
    <scope>NUCLEOTIDE SEQUENCE [LARGE SCALE GENOMIC DNA]</scope>
    <source>
        <strain evidence="1 2">AFS061806</strain>
    </source>
</reference>